<proteinExistence type="predicted"/>
<dbReference type="EMBL" id="CP013195">
    <property type="protein sequence ID" value="ALO47692.1"/>
    <property type="molecule type" value="Genomic_DNA"/>
</dbReference>
<accession>A0A0S2KH88</accession>
<dbReference type="Proteomes" id="UP000056252">
    <property type="component" value="Chromosome"/>
</dbReference>
<sequence length="196" mass="23415">MRKLLSAFFAFLLIAGIFEWIRNTQPEQPFCNVLREAVNSCPLAEYHDTTFGFTMTYPTFMHREDTKNDHFIGGARFTYWDHWVKITMECHVSKDRKELTTMQTARWIVRKLHASKWRVGHDAFVIDGRMYEGGRPIEGYSYRRKYVRGRGVWYVCTLYYPDLYKNDLTRLLRLVNRWDAHESKKISNESAIYGYL</sequence>
<dbReference type="STRING" id="76123.AS203_00040"/>
<reference evidence="2" key="1">
    <citation type="submission" date="2015-11" db="EMBL/GenBank/DDBJ databases">
        <authorList>
            <person name="Holder M.E."/>
            <person name="Ajami N.J."/>
            <person name="Petrosino J.F."/>
        </authorList>
    </citation>
    <scope>NUCLEOTIDE SEQUENCE [LARGE SCALE GENOMIC DNA]</scope>
    <source>
        <strain evidence="2">F0113</strain>
    </source>
</reference>
<evidence type="ECO:0000313" key="1">
    <source>
        <dbReference type="EMBL" id="ALO47692.1"/>
    </source>
</evidence>
<keyword evidence="2" id="KW-1185">Reference proteome</keyword>
<evidence type="ECO:0000313" key="2">
    <source>
        <dbReference type="Proteomes" id="UP000056252"/>
    </source>
</evidence>
<name>A0A0S2KH88_9BACT</name>
<dbReference type="KEGG" id="peo:AS203_00040"/>
<dbReference type="AlphaFoldDB" id="A0A0S2KH88"/>
<dbReference type="RefSeq" id="WP_025065376.1">
    <property type="nucleotide sequence ID" value="NZ_CP013195.1"/>
</dbReference>
<gene>
    <name evidence="1" type="ORF">AS203_00040</name>
</gene>
<dbReference type="OrthoDB" id="1070301at2"/>
<organism evidence="1 2">
    <name type="scientific">Hoylesella enoeca</name>
    <dbReference type="NCBI Taxonomy" id="76123"/>
    <lineage>
        <taxon>Bacteria</taxon>
        <taxon>Pseudomonadati</taxon>
        <taxon>Bacteroidota</taxon>
        <taxon>Bacteroidia</taxon>
        <taxon>Bacteroidales</taxon>
        <taxon>Prevotellaceae</taxon>
        <taxon>Hoylesella</taxon>
    </lineage>
</organism>
<protein>
    <submittedName>
        <fullName evidence="1">Uncharacterized protein</fullName>
    </submittedName>
</protein>